<evidence type="ECO:0000256" key="3">
    <source>
        <dbReference type="ARBA" id="ARBA00022989"/>
    </source>
</evidence>
<dbReference type="GO" id="GO:0016020">
    <property type="term" value="C:membrane"/>
    <property type="evidence" value="ECO:0007669"/>
    <property type="project" value="UniProtKB-SubCell"/>
</dbReference>
<evidence type="ECO:0000256" key="4">
    <source>
        <dbReference type="ARBA" id="ARBA00023136"/>
    </source>
</evidence>
<dbReference type="EMBL" id="VLKY01000005">
    <property type="protein sequence ID" value="TWI54992.1"/>
    <property type="molecule type" value="Genomic_DNA"/>
</dbReference>
<organism evidence="7 8">
    <name type="scientific">Pseudomonas duriflava</name>
    <dbReference type="NCBI Taxonomy" id="459528"/>
    <lineage>
        <taxon>Bacteria</taxon>
        <taxon>Pseudomonadati</taxon>
        <taxon>Pseudomonadota</taxon>
        <taxon>Gammaproteobacteria</taxon>
        <taxon>Pseudomonadales</taxon>
        <taxon>Pseudomonadaceae</taxon>
        <taxon>Pseudomonas</taxon>
    </lineage>
</organism>
<evidence type="ECO:0000256" key="5">
    <source>
        <dbReference type="SAM" id="Phobius"/>
    </source>
</evidence>
<proteinExistence type="predicted"/>
<gene>
    <name evidence="7" type="ORF">IQ22_01903</name>
</gene>
<feature type="transmembrane region" description="Helical" evidence="5">
    <location>
        <begin position="69"/>
        <end position="95"/>
    </location>
</feature>
<dbReference type="AlphaFoldDB" id="A0A562QE13"/>
<keyword evidence="8" id="KW-1185">Reference proteome</keyword>
<dbReference type="InterPro" id="IPR006977">
    <property type="entry name" value="Yip1_dom"/>
</dbReference>
<dbReference type="RefSeq" id="WP_145140972.1">
    <property type="nucleotide sequence ID" value="NZ_VLKY01000005.1"/>
</dbReference>
<evidence type="ECO:0000259" key="6">
    <source>
        <dbReference type="Pfam" id="PF04893"/>
    </source>
</evidence>
<evidence type="ECO:0000313" key="8">
    <source>
        <dbReference type="Proteomes" id="UP000316905"/>
    </source>
</evidence>
<comment type="caution">
    <text evidence="7">The sequence shown here is derived from an EMBL/GenBank/DDBJ whole genome shotgun (WGS) entry which is preliminary data.</text>
</comment>
<evidence type="ECO:0000313" key="7">
    <source>
        <dbReference type="EMBL" id="TWI54992.1"/>
    </source>
</evidence>
<evidence type="ECO:0000256" key="2">
    <source>
        <dbReference type="ARBA" id="ARBA00022692"/>
    </source>
</evidence>
<protein>
    <submittedName>
        <fullName evidence="7">Uncharacterized protein DUF1282</fullName>
    </submittedName>
</protein>
<evidence type="ECO:0000256" key="1">
    <source>
        <dbReference type="ARBA" id="ARBA00004141"/>
    </source>
</evidence>
<comment type="subcellular location">
    <subcellularLocation>
        <location evidence="1">Membrane</location>
        <topology evidence="1">Multi-pass membrane protein</topology>
    </subcellularLocation>
</comment>
<dbReference type="OrthoDB" id="9808452at2"/>
<dbReference type="Proteomes" id="UP000316905">
    <property type="component" value="Unassembled WGS sequence"/>
</dbReference>
<name>A0A562QE13_9PSED</name>
<dbReference type="Pfam" id="PF04893">
    <property type="entry name" value="Yip1"/>
    <property type="match status" value="1"/>
</dbReference>
<sequence>MINHVWGLLAHPDREWQQIRGERETVSHAYAHHVLWLAAIPVVCTYIGTTQFGWSFGARHAVTLSPWTAFTIGVISYALILGAVVLMGNVIHWLAKRHAHRPSRRRCIVFAGYTATPMFLSGLVALYPRIWLCMLAGIVGLCYTAYLLYVGIPNFLNIDRKEGFIISGSTLAIGVLVLEVLLAMTVLLWGYNLVMS</sequence>
<feature type="transmembrane region" description="Helical" evidence="5">
    <location>
        <begin position="164"/>
        <end position="191"/>
    </location>
</feature>
<feature type="transmembrane region" description="Helical" evidence="5">
    <location>
        <begin position="30"/>
        <end position="49"/>
    </location>
</feature>
<feature type="transmembrane region" description="Helical" evidence="5">
    <location>
        <begin position="134"/>
        <end position="152"/>
    </location>
</feature>
<accession>A0A562QE13</accession>
<feature type="transmembrane region" description="Helical" evidence="5">
    <location>
        <begin position="107"/>
        <end position="128"/>
    </location>
</feature>
<reference evidence="7 8" key="1">
    <citation type="journal article" date="2015" name="Stand. Genomic Sci.">
        <title>Genomic Encyclopedia of Bacterial and Archaeal Type Strains, Phase III: the genomes of soil and plant-associated and newly described type strains.</title>
        <authorList>
            <person name="Whitman W.B."/>
            <person name="Woyke T."/>
            <person name="Klenk H.P."/>
            <person name="Zhou Y."/>
            <person name="Lilburn T.G."/>
            <person name="Beck B.J."/>
            <person name="De Vos P."/>
            <person name="Vandamme P."/>
            <person name="Eisen J.A."/>
            <person name="Garrity G."/>
            <person name="Hugenholtz P."/>
            <person name="Kyrpides N.C."/>
        </authorList>
    </citation>
    <scope>NUCLEOTIDE SEQUENCE [LARGE SCALE GENOMIC DNA]</scope>
    <source>
        <strain evidence="7 8">CGMCC 1.6858</strain>
    </source>
</reference>
<keyword evidence="4 5" id="KW-0472">Membrane</keyword>
<feature type="domain" description="Yip1" evidence="6">
    <location>
        <begin position="6"/>
        <end position="179"/>
    </location>
</feature>
<keyword evidence="2 5" id="KW-0812">Transmembrane</keyword>
<keyword evidence="3 5" id="KW-1133">Transmembrane helix</keyword>